<gene>
    <name evidence="5" type="ORF">XhyaCFBP1156_09070</name>
</gene>
<dbReference type="GO" id="GO:0004252">
    <property type="term" value="F:serine-type endopeptidase activity"/>
    <property type="evidence" value="ECO:0007669"/>
    <property type="project" value="TreeGrafter"/>
</dbReference>
<evidence type="ECO:0000313" key="6">
    <source>
        <dbReference type="Proteomes" id="UP000238261"/>
    </source>
</evidence>
<dbReference type="InterPro" id="IPR011042">
    <property type="entry name" value="6-blade_b-propeller_TolB-like"/>
</dbReference>
<dbReference type="RefSeq" id="WP_053057143.1">
    <property type="nucleotide sequence ID" value="NZ_CP043476.1"/>
</dbReference>
<keyword evidence="3" id="KW-0732">Signal</keyword>
<dbReference type="InterPro" id="IPR029058">
    <property type="entry name" value="AB_hydrolase_fold"/>
</dbReference>
<dbReference type="Proteomes" id="UP000238261">
    <property type="component" value="Unassembled WGS sequence"/>
</dbReference>
<evidence type="ECO:0000256" key="3">
    <source>
        <dbReference type="SAM" id="SignalP"/>
    </source>
</evidence>
<dbReference type="InterPro" id="IPR011659">
    <property type="entry name" value="WD40"/>
</dbReference>
<feature type="signal peptide" evidence="3">
    <location>
        <begin position="1"/>
        <end position="33"/>
    </location>
</feature>
<dbReference type="Gene3D" id="2.120.10.30">
    <property type="entry name" value="TolB, C-terminal domain"/>
    <property type="match status" value="1"/>
</dbReference>
<keyword evidence="2" id="KW-0645">Protease</keyword>
<feature type="chain" id="PRO_5015759061" evidence="3">
    <location>
        <begin position="34"/>
        <end position="682"/>
    </location>
</feature>
<organism evidence="5 6">
    <name type="scientific">Xanthomonas hyacinthi</name>
    <dbReference type="NCBI Taxonomy" id="56455"/>
    <lineage>
        <taxon>Bacteria</taxon>
        <taxon>Pseudomonadati</taxon>
        <taxon>Pseudomonadota</taxon>
        <taxon>Gammaproteobacteria</taxon>
        <taxon>Lysobacterales</taxon>
        <taxon>Lysobacteraceae</taxon>
        <taxon>Xanthomonas</taxon>
    </lineage>
</organism>
<dbReference type="SUPFAM" id="SSF82171">
    <property type="entry name" value="DPP6 N-terminal domain-like"/>
    <property type="match status" value="1"/>
</dbReference>
<dbReference type="PANTHER" id="PTHR42776:SF27">
    <property type="entry name" value="DIPEPTIDYL PEPTIDASE FAMILY MEMBER 6"/>
    <property type="match status" value="1"/>
</dbReference>
<sequence>MSAVFPPIRPPAVRRALAALACALALALAPAHAAAAARAAPPPPTPAQIMQLAQVGDPQISRDGTRIAYTVETPQGDGKPALTRIWRAPAQRRGGAVALPAPAAASDRNPRWAGDGRTLGFLSERPLPGVGKDAGLAASQVWQVDADGVVATPLTRSPGAVGAFALSADGRQLAYLATDPPSPDDTARAQAKDDAVEVEHPRQFARVWLRELGSGATRALTPPGLQVHDLAWSPDGTRLALRVSDGTTLNDYWYASRVVLLDVAAGTVGAPLCARSSAFPLQWSPDGRRLLYGELGAHGITATLYVHDLAAGSRVALAPDWPGTLWLARWQDDRRLIGQGQRGVRGEFLRLDAASGAWKTLARPQIPYQSFTTAANGRSAYIGIRDDQPAEVWTLHNGRLRARSDSNPQVAGWAHGRLRELSWASTRDGRRITGLLLTPPDWDGRSRLPTLVQIHGGPAWAWWSGWLGSWHDWAQLLSTHGYAVFLPNPRGSEGQGSAFAERARHDWGGADLQDVLDGVDRLQGEGVIDPQRLAIGGWSYGGYLSAWAVAQSHRFRTAIVGAGVTDIGAMALNTDTPDYLPGYFGDPVANRDEYDAHSPIRHAARIKVPVLILHGEQDRRVPLGQGLMLYRALKFTGTPVEMVSYPRAPHWFHEQAQGRDVQQRVLAWLDAHLGPAGAKPAP</sequence>
<dbReference type="GO" id="GO:0006508">
    <property type="term" value="P:proteolysis"/>
    <property type="evidence" value="ECO:0007669"/>
    <property type="project" value="InterPro"/>
</dbReference>
<dbReference type="InterPro" id="IPR001375">
    <property type="entry name" value="Peptidase_S9_cat"/>
</dbReference>
<keyword evidence="1" id="KW-0378">Hydrolase</keyword>
<keyword evidence="6" id="KW-1185">Reference proteome</keyword>
<dbReference type="EMBL" id="MDEG01000006">
    <property type="protein sequence ID" value="PPU97913.1"/>
    <property type="molecule type" value="Genomic_DNA"/>
</dbReference>
<comment type="caution">
    <text evidence="5">The sequence shown here is derived from an EMBL/GenBank/DDBJ whole genome shotgun (WGS) entry which is preliminary data.</text>
</comment>
<accession>A0A2S7EXS6</accession>
<name>A0A2S7EXS6_9XANT</name>
<evidence type="ECO:0000256" key="1">
    <source>
        <dbReference type="ARBA" id="ARBA00022801"/>
    </source>
</evidence>
<feature type="domain" description="Peptidase S9 prolyl oligopeptidase catalytic" evidence="4">
    <location>
        <begin position="474"/>
        <end position="674"/>
    </location>
</feature>
<evidence type="ECO:0000259" key="4">
    <source>
        <dbReference type="Pfam" id="PF00326"/>
    </source>
</evidence>
<keyword evidence="2" id="KW-0720">Serine protease</keyword>
<protein>
    <submittedName>
        <fullName evidence="5">S9 family peptidase</fullName>
    </submittedName>
</protein>
<dbReference type="OrthoDB" id="9812921at2"/>
<dbReference type="AlphaFoldDB" id="A0A2S7EXS6"/>
<dbReference type="Pfam" id="PF07676">
    <property type="entry name" value="PD40"/>
    <property type="match status" value="2"/>
</dbReference>
<dbReference type="SUPFAM" id="SSF53474">
    <property type="entry name" value="alpha/beta-Hydrolases"/>
    <property type="match status" value="1"/>
</dbReference>
<dbReference type="Pfam" id="PF00326">
    <property type="entry name" value="Peptidase_S9"/>
    <property type="match status" value="1"/>
</dbReference>
<proteinExistence type="predicted"/>
<evidence type="ECO:0000256" key="2">
    <source>
        <dbReference type="ARBA" id="ARBA00022825"/>
    </source>
</evidence>
<dbReference type="Gene3D" id="3.40.50.1820">
    <property type="entry name" value="alpha/beta hydrolase"/>
    <property type="match status" value="1"/>
</dbReference>
<evidence type="ECO:0000313" key="5">
    <source>
        <dbReference type="EMBL" id="PPU97913.1"/>
    </source>
</evidence>
<reference evidence="6" key="1">
    <citation type="submission" date="2016-08" db="EMBL/GenBank/DDBJ databases">
        <authorList>
            <person name="Merda D."/>
            <person name="Briand M."/>
            <person name="Taghouti G."/>
            <person name="Carrere S."/>
            <person name="Gouzy J."/>
            <person name="Portier P."/>
            <person name="Jacques M.-A."/>
            <person name="Fischer-Le Saux M."/>
        </authorList>
    </citation>
    <scope>NUCLEOTIDE SEQUENCE [LARGE SCALE GENOMIC DNA]</scope>
    <source>
        <strain evidence="6">CFBP1156</strain>
    </source>
</reference>
<dbReference type="PANTHER" id="PTHR42776">
    <property type="entry name" value="SERINE PEPTIDASE S9 FAMILY MEMBER"/>
    <property type="match status" value="1"/>
</dbReference>